<proteinExistence type="predicted"/>
<comment type="caution">
    <text evidence="1">The sequence shown here is derived from an EMBL/GenBank/DDBJ whole genome shotgun (WGS) entry which is preliminary data.</text>
</comment>
<protein>
    <submittedName>
        <fullName evidence="1">Uncharacterized protein</fullName>
    </submittedName>
</protein>
<reference evidence="1 2" key="1">
    <citation type="journal article" date="2020" name="BMC Genomics">
        <title>Intraspecific diversification of the crop wild relative Brassica cretica Lam. using demographic model selection.</title>
        <authorList>
            <person name="Kioukis A."/>
            <person name="Michalopoulou V.A."/>
            <person name="Briers L."/>
            <person name="Pirintsos S."/>
            <person name="Studholme D.J."/>
            <person name="Pavlidis P."/>
            <person name="Sarris P.F."/>
        </authorList>
    </citation>
    <scope>NUCLEOTIDE SEQUENCE [LARGE SCALE GENOMIC DNA]</scope>
    <source>
        <strain evidence="2">cv. PFS-1207/04</strain>
    </source>
</reference>
<name>A0ABQ7B3V7_BRACR</name>
<gene>
    <name evidence="1" type="ORF">DY000_02037834</name>
</gene>
<sequence>MPTTPDQQDNSTRRLHHSIYTWITTIPRRHVHDDLIVTVRPWWYVLDDVYGDLFLAVSRSTLHPQQLAPVVSNTVLTDRSRNHPRVRSLIGIKSMLMTVRPRRSVYDTSSMAT</sequence>
<organism evidence="1 2">
    <name type="scientific">Brassica cretica</name>
    <name type="common">Mustard</name>
    <dbReference type="NCBI Taxonomy" id="69181"/>
    <lineage>
        <taxon>Eukaryota</taxon>
        <taxon>Viridiplantae</taxon>
        <taxon>Streptophyta</taxon>
        <taxon>Embryophyta</taxon>
        <taxon>Tracheophyta</taxon>
        <taxon>Spermatophyta</taxon>
        <taxon>Magnoliopsida</taxon>
        <taxon>eudicotyledons</taxon>
        <taxon>Gunneridae</taxon>
        <taxon>Pentapetalae</taxon>
        <taxon>rosids</taxon>
        <taxon>malvids</taxon>
        <taxon>Brassicales</taxon>
        <taxon>Brassicaceae</taxon>
        <taxon>Brassiceae</taxon>
        <taxon>Brassica</taxon>
    </lineage>
</organism>
<evidence type="ECO:0000313" key="1">
    <source>
        <dbReference type="EMBL" id="KAF3527229.1"/>
    </source>
</evidence>
<evidence type="ECO:0000313" key="2">
    <source>
        <dbReference type="Proteomes" id="UP000266723"/>
    </source>
</evidence>
<dbReference type="EMBL" id="QGKV02001507">
    <property type="protein sequence ID" value="KAF3527229.1"/>
    <property type="molecule type" value="Genomic_DNA"/>
</dbReference>
<dbReference type="Proteomes" id="UP000266723">
    <property type="component" value="Unassembled WGS sequence"/>
</dbReference>
<keyword evidence="2" id="KW-1185">Reference proteome</keyword>
<accession>A0ABQ7B3V7</accession>